<evidence type="ECO:0008006" key="2">
    <source>
        <dbReference type="Google" id="ProtNLM"/>
    </source>
</evidence>
<proteinExistence type="predicted"/>
<protein>
    <recommendedName>
        <fullName evidence="2">IS66 family insertion sequence element accessory protein TnpB</fullName>
    </recommendedName>
</protein>
<evidence type="ECO:0000313" key="1">
    <source>
        <dbReference type="EMBL" id="MPM99502.1"/>
    </source>
</evidence>
<dbReference type="AlphaFoldDB" id="A0A645EFW3"/>
<dbReference type="NCBIfam" id="NF047593">
    <property type="entry name" value="IS66_ISAeme5_TnpA"/>
    <property type="match status" value="1"/>
</dbReference>
<reference evidence="1" key="1">
    <citation type="submission" date="2019-08" db="EMBL/GenBank/DDBJ databases">
        <authorList>
            <person name="Kucharzyk K."/>
            <person name="Murdoch R.W."/>
            <person name="Higgins S."/>
            <person name="Loffler F."/>
        </authorList>
    </citation>
    <scope>NUCLEOTIDE SEQUENCE</scope>
</reference>
<accession>A0A645EFW3</accession>
<comment type="caution">
    <text evidence="1">The sequence shown here is derived from an EMBL/GenBank/DDBJ whole genome shotgun (WGS) entry which is preliminary data.</text>
</comment>
<organism evidence="1">
    <name type="scientific">bioreactor metagenome</name>
    <dbReference type="NCBI Taxonomy" id="1076179"/>
    <lineage>
        <taxon>unclassified sequences</taxon>
        <taxon>metagenomes</taxon>
        <taxon>ecological metagenomes</taxon>
    </lineage>
</organism>
<name>A0A645EFW3_9ZZZZ</name>
<dbReference type="EMBL" id="VSSQ01045591">
    <property type="protein sequence ID" value="MPM99502.1"/>
    <property type="molecule type" value="Genomic_DNA"/>
</dbReference>
<gene>
    <name evidence="1" type="ORF">SDC9_146694</name>
</gene>
<sequence>MGAQELKHRTKLEQWKEQIVACRSSGMSVRKWCMEHHIGQKTYYRWEKEILAMASNELAPVPTPASSSVLSLPSATFAEVPVQPVQQPSRAEIVASIRVGKAKVDIYSGADANVVKAFCQVLKSC</sequence>